<evidence type="ECO:0000313" key="3">
    <source>
        <dbReference type="Proteomes" id="UP000319894"/>
    </source>
</evidence>
<sequence length="416" mass="47803">MQLQHDEALEATVEESITFLRRADELAIGPTFDILDLIIEHPEAIPAAVVDNLLIFLEEQADEAREKRDYDTCRKYWRYYLGICRPTDRAVEAAKDGIIESYHEQLEFLQGSQHAVRASVAHEAVQECVEWVDEATRAEWEQEHREANRASIDEMGEFSHQLPDEEIEELDNALESIIDQFEELKEERHAVFAIKWLINRDILVPDPEPVDRGPGVSFRDLVQSRTITSSGGSYSQDESGGDWSDLYSVAVQHSHKVVQDLVYRLVNRGLLHEGDFFILFNRRDALRADTIAFLTDFVIAFFENRGSAATHIGMAQLEAVIRSQMEEYGKSTLRLDPHTGELHPRSMTGLLGQLEGDVSESWITYMRYRYTDLSGQNVRNKIAHGHLRYHQAQWGMSCILLFDMLRGFLELERAYT</sequence>
<proteinExistence type="predicted"/>
<protein>
    <recommendedName>
        <fullName evidence="1">DUF4209 domain-containing protein</fullName>
    </recommendedName>
</protein>
<gene>
    <name evidence="2" type="ORF">DP107_12015</name>
</gene>
<feature type="domain" description="DUF4209" evidence="1">
    <location>
        <begin position="317"/>
        <end position="393"/>
    </location>
</feature>
<accession>A0A554N830</accession>
<evidence type="ECO:0000313" key="2">
    <source>
        <dbReference type="EMBL" id="TSD13538.1"/>
    </source>
</evidence>
<organism evidence="2 3">
    <name type="scientific">Haloglomus irregulare</name>
    <dbReference type="NCBI Taxonomy" id="2234134"/>
    <lineage>
        <taxon>Archaea</taxon>
        <taxon>Methanobacteriati</taxon>
        <taxon>Methanobacteriota</taxon>
        <taxon>Stenosarchaea group</taxon>
        <taxon>Halobacteria</taxon>
        <taxon>Halobacteriales</taxon>
        <taxon>Natronomonadaceae</taxon>
        <taxon>Haloglomus</taxon>
    </lineage>
</organism>
<dbReference type="InParanoid" id="A0A554N830"/>
<reference evidence="2 3" key="1">
    <citation type="submission" date="2018-06" db="EMBL/GenBank/DDBJ databases">
        <title>Natronomonas sp. F16-60 a new haloarchaeon isolated from a solar saltern of Isla Cristina, Huelva, Spain.</title>
        <authorList>
            <person name="Duran-Viseras A."/>
            <person name="Sanchez-Porro C."/>
            <person name="Ventosa A."/>
        </authorList>
    </citation>
    <scope>NUCLEOTIDE SEQUENCE [LARGE SCALE GENOMIC DNA]</scope>
    <source>
        <strain evidence="2 3">F16-60</strain>
    </source>
</reference>
<name>A0A554N830_9EURY</name>
<dbReference type="AlphaFoldDB" id="A0A554N830"/>
<dbReference type="EMBL" id="QMDX01000007">
    <property type="protein sequence ID" value="TSD13538.1"/>
    <property type="molecule type" value="Genomic_DNA"/>
</dbReference>
<dbReference type="InterPro" id="IPR025209">
    <property type="entry name" value="DUF4209"/>
</dbReference>
<evidence type="ECO:0000259" key="1">
    <source>
        <dbReference type="Pfam" id="PF13910"/>
    </source>
</evidence>
<dbReference type="Pfam" id="PF13910">
    <property type="entry name" value="DUF4209"/>
    <property type="match status" value="1"/>
</dbReference>
<dbReference type="Proteomes" id="UP000319894">
    <property type="component" value="Unassembled WGS sequence"/>
</dbReference>
<keyword evidence="3" id="KW-1185">Reference proteome</keyword>
<comment type="caution">
    <text evidence="2">The sequence shown here is derived from an EMBL/GenBank/DDBJ whole genome shotgun (WGS) entry which is preliminary data.</text>
</comment>